<protein>
    <submittedName>
        <fullName evidence="1">Sporulation protein</fullName>
    </submittedName>
</protein>
<accession>A0ABS1MDM6</accession>
<name>A0ABS1MDM6_9NOCA</name>
<gene>
    <name evidence="1" type="ORF">JK358_30400</name>
</gene>
<comment type="caution">
    <text evidence="1">The sequence shown here is derived from an EMBL/GenBank/DDBJ whole genome shotgun (WGS) entry which is preliminary data.</text>
</comment>
<evidence type="ECO:0000313" key="1">
    <source>
        <dbReference type="EMBL" id="MBL1078722.1"/>
    </source>
</evidence>
<dbReference type="Proteomes" id="UP000602198">
    <property type="component" value="Unassembled WGS sequence"/>
</dbReference>
<reference evidence="1 2" key="1">
    <citation type="submission" date="2021-01" db="EMBL/GenBank/DDBJ databases">
        <title>WGS of actinomycetes isolated from Thailand.</title>
        <authorList>
            <person name="Thawai C."/>
        </authorList>
    </citation>
    <scope>NUCLEOTIDE SEQUENCE [LARGE SCALE GENOMIC DNA]</scope>
    <source>
        <strain evidence="1 2">LPG 2</strain>
    </source>
</reference>
<dbReference type="PANTHER" id="PTHR40053">
    <property type="entry name" value="SPORULATION-CONTROL PROTEIN SPO0M"/>
    <property type="match status" value="1"/>
</dbReference>
<sequence>MVEKLPTAGGVGGARVETELHTPVVRPGELVRGVIRLRGGDIRRDVNRIAVELVATIADGFAGEHAVEPRRFHRSVVAGPLHWEAHGGHDFEFELALPFEAPLTGYDGNSLPGTAVSVRTLVDLTDGIAGDTRPLTVEPLGVQHEILYALEDLGFGLQHAELEDGWIRGIQQELAFYQEIRFAPSTDYPKLEELVVVFVAGTDGVEVVLEVNRNEGDAYGSLYVDYGEEDDLDWTATLDAQLSGLGH</sequence>
<dbReference type="InterPro" id="IPR009776">
    <property type="entry name" value="Spore_0_M"/>
</dbReference>
<keyword evidence="2" id="KW-1185">Reference proteome</keyword>
<organism evidence="1 2">
    <name type="scientific">Nocardia acididurans</name>
    <dbReference type="NCBI Taxonomy" id="2802282"/>
    <lineage>
        <taxon>Bacteria</taxon>
        <taxon>Bacillati</taxon>
        <taxon>Actinomycetota</taxon>
        <taxon>Actinomycetes</taxon>
        <taxon>Mycobacteriales</taxon>
        <taxon>Nocardiaceae</taxon>
        <taxon>Nocardia</taxon>
    </lineage>
</organism>
<dbReference type="EMBL" id="JAERRJ010000013">
    <property type="protein sequence ID" value="MBL1078722.1"/>
    <property type="molecule type" value="Genomic_DNA"/>
</dbReference>
<evidence type="ECO:0000313" key="2">
    <source>
        <dbReference type="Proteomes" id="UP000602198"/>
    </source>
</evidence>
<dbReference type="Pfam" id="PF07070">
    <property type="entry name" value="Spo0M"/>
    <property type="match status" value="1"/>
</dbReference>
<dbReference type="PANTHER" id="PTHR40053:SF1">
    <property type="entry name" value="SPORULATION-CONTROL PROTEIN SPO0M"/>
    <property type="match status" value="1"/>
</dbReference>
<proteinExistence type="predicted"/>
<dbReference type="RefSeq" id="WP_201954495.1">
    <property type="nucleotide sequence ID" value="NZ_JAERRJ010000013.1"/>
</dbReference>